<dbReference type="Gene3D" id="3.30.40.10">
    <property type="entry name" value="Zinc/RING finger domain, C3HC4 (zinc finger)"/>
    <property type="match status" value="1"/>
</dbReference>
<dbReference type="Proteomes" id="UP000494040">
    <property type="component" value="Unassembled WGS sequence"/>
</dbReference>
<dbReference type="InterPro" id="IPR013083">
    <property type="entry name" value="Znf_RING/FYVE/PHD"/>
</dbReference>
<feature type="compositionally biased region" description="Basic and acidic residues" evidence="5">
    <location>
        <begin position="338"/>
        <end position="350"/>
    </location>
</feature>
<dbReference type="AlphaFoldDB" id="A0A8I6SV38"/>
<feature type="compositionally biased region" description="Basic and acidic residues" evidence="5">
    <location>
        <begin position="304"/>
        <end position="313"/>
    </location>
</feature>
<feature type="region of interest" description="Disordered" evidence="5">
    <location>
        <begin position="435"/>
        <end position="458"/>
    </location>
</feature>
<keyword evidence="1" id="KW-0597">Phosphoprotein</keyword>
<dbReference type="KEGG" id="clec:106666125"/>
<evidence type="ECO:0000256" key="4">
    <source>
        <dbReference type="ARBA" id="ARBA00022833"/>
    </source>
</evidence>
<evidence type="ECO:0000256" key="2">
    <source>
        <dbReference type="ARBA" id="ARBA00022723"/>
    </source>
</evidence>
<evidence type="ECO:0000259" key="6">
    <source>
        <dbReference type="PROSITE" id="PS51805"/>
    </source>
</evidence>
<name>A0A8I6SV38_CIMLE</name>
<dbReference type="PROSITE" id="PS51805">
    <property type="entry name" value="EPHD"/>
    <property type="match status" value="1"/>
</dbReference>
<organism evidence="7 8">
    <name type="scientific">Cimex lectularius</name>
    <name type="common">Bed bug</name>
    <name type="synonym">Acanthia lectularia</name>
    <dbReference type="NCBI Taxonomy" id="79782"/>
    <lineage>
        <taxon>Eukaryota</taxon>
        <taxon>Metazoa</taxon>
        <taxon>Ecdysozoa</taxon>
        <taxon>Arthropoda</taxon>
        <taxon>Hexapoda</taxon>
        <taxon>Insecta</taxon>
        <taxon>Pterygota</taxon>
        <taxon>Neoptera</taxon>
        <taxon>Paraneoptera</taxon>
        <taxon>Hemiptera</taxon>
        <taxon>Heteroptera</taxon>
        <taxon>Panheteroptera</taxon>
        <taxon>Cimicomorpha</taxon>
        <taxon>Cimicidae</taxon>
        <taxon>Cimex</taxon>
    </lineage>
</organism>
<dbReference type="EnsemblMetazoa" id="XM_014393052.2">
    <property type="protein sequence ID" value="XP_014248538.1"/>
    <property type="gene ID" value="LOC106666125"/>
</dbReference>
<feature type="region of interest" description="Disordered" evidence="5">
    <location>
        <begin position="270"/>
        <end position="313"/>
    </location>
</feature>
<evidence type="ECO:0000313" key="7">
    <source>
        <dbReference type="EnsemblMetazoa" id="XP_024085449.1"/>
    </source>
</evidence>
<keyword evidence="2" id="KW-0479">Metal-binding</keyword>
<feature type="region of interest" description="Disordered" evidence="5">
    <location>
        <begin position="1"/>
        <end position="24"/>
    </location>
</feature>
<dbReference type="OrthoDB" id="10029243at2759"/>
<dbReference type="GeneID" id="106666125"/>
<dbReference type="PANTHER" id="PTHR14955">
    <property type="entry name" value="RETINOIC ACID INDUCED 1/TRANSCRIPTION FACTOR 20"/>
    <property type="match status" value="1"/>
</dbReference>
<protein>
    <recommendedName>
        <fullName evidence="6">PHD-type domain-containing protein</fullName>
    </recommendedName>
</protein>
<keyword evidence="4" id="KW-0862">Zinc</keyword>
<dbReference type="GO" id="GO:0005634">
    <property type="term" value="C:nucleus"/>
    <property type="evidence" value="ECO:0007669"/>
    <property type="project" value="TreeGrafter"/>
</dbReference>
<feature type="compositionally biased region" description="Basic residues" evidence="5">
    <location>
        <begin position="351"/>
        <end position="361"/>
    </location>
</feature>
<evidence type="ECO:0000256" key="5">
    <source>
        <dbReference type="SAM" id="MobiDB-lite"/>
    </source>
</evidence>
<proteinExistence type="predicted"/>
<keyword evidence="8" id="KW-1185">Reference proteome</keyword>
<dbReference type="GO" id="GO:0008270">
    <property type="term" value="F:zinc ion binding"/>
    <property type="evidence" value="ECO:0007669"/>
    <property type="project" value="UniProtKB-KW"/>
</dbReference>
<dbReference type="OMA" id="KESHFME"/>
<feature type="compositionally biased region" description="Basic and acidic residues" evidence="5">
    <location>
        <begin position="362"/>
        <end position="371"/>
    </location>
</feature>
<feature type="domain" description="PHD-type" evidence="6">
    <location>
        <begin position="555"/>
        <end position="661"/>
    </location>
</feature>
<dbReference type="GO" id="GO:0006357">
    <property type="term" value="P:regulation of transcription by RNA polymerase II"/>
    <property type="evidence" value="ECO:0007669"/>
    <property type="project" value="TreeGrafter"/>
</dbReference>
<feature type="region of interest" description="Disordered" evidence="5">
    <location>
        <begin position="334"/>
        <end position="405"/>
    </location>
</feature>
<feature type="region of interest" description="Disordered" evidence="5">
    <location>
        <begin position="47"/>
        <end position="77"/>
    </location>
</feature>
<dbReference type="RefSeq" id="XP_014248538.1">
    <property type="nucleotide sequence ID" value="XM_014393052.2"/>
</dbReference>
<dbReference type="EnsemblMetazoa" id="XM_024229681.1">
    <property type="protein sequence ID" value="XP_024085449.1"/>
    <property type="gene ID" value="LOC106666125"/>
</dbReference>
<feature type="compositionally biased region" description="Basic and acidic residues" evidence="5">
    <location>
        <begin position="207"/>
        <end position="219"/>
    </location>
</feature>
<keyword evidence="3" id="KW-0863">Zinc-finger</keyword>
<feature type="region of interest" description="Disordered" evidence="5">
    <location>
        <begin position="136"/>
        <end position="219"/>
    </location>
</feature>
<dbReference type="RefSeq" id="XP_024085449.1">
    <property type="nucleotide sequence ID" value="XM_024229681.1"/>
</dbReference>
<feature type="compositionally biased region" description="Polar residues" evidence="5">
    <location>
        <begin position="279"/>
        <end position="301"/>
    </location>
</feature>
<reference evidence="7" key="1">
    <citation type="submission" date="2022-01" db="UniProtKB">
        <authorList>
            <consortium name="EnsemblMetazoa"/>
        </authorList>
    </citation>
    <scope>IDENTIFICATION</scope>
</reference>
<dbReference type="PANTHER" id="PTHR14955:SF4">
    <property type="entry name" value="PHD-TYPE DOMAIN-CONTAINING PROTEIN"/>
    <property type="match status" value="1"/>
</dbReference>
<feature type="compositionally biased region" description="Basic and acidic residues" evidence="5">
    <location>
        <begin position="379"/>
        <end position="388"/>
    </location>
</feature>
<evidence type="ECO:0000256" key="1">
    <source>
        <dbReference type="ARBA" id="ARBA00022553"/>
    </source>
</evidence>
<feature type="compositionally biased region" description="Basic and acidic residues" evidence="5">
    <location>
        <begin position="435"/>
        <end position="449"/>
    </location>
</feature>
<dbReference type="InterPro" id="IPR034732">
    <property type="entry name" value="EPHD"/>
</dbReference>
<dbReference type="Pfam" id="PF13771">
    <property type="entry name" value="zf-HC5HC2H"/>
    <property type="match status" value="1"/>
</dbReference>
<sequence>MSDQSGRGYLPPTVPTSGSHLRPWSTSMLQPPYFGAQNWHSQIKPYMAIGSNSPQSEGIDLSSRPEPAHNGEPLNGQIKESTAGVSVIAPNPLIQQDEVKEDSASPIGSKAPFERVLSVDYLSNDNKMPAYPLEYKGHPAHPLLPNKGLEVGIPSPVESKDIPAESKGTPSHPVESKVPLQETLPDPETQKTPSAIPQPPDSAKTTVEPEAKDVCQPPEADHVESLLENMFQGEETPVKQSVIVKNSTKVPALTEDKVVAILEDKNEPVTSLKAKLPPSSETSTNLISTTNTAEESPSTLLTADEVKQEKTGPDIKNQFMEVESELEKMFAGIVESADESKLPSKPEMKKKAGRPTKPRQRKSTDSVGEKKEKKRKNKKVDEGRDSKVKKAKHVKITKEGSNDSMTVLSKSRGPYIHIEGTKEAPTYVGVVNSWGREEEERERGSDKTGGRRKPHSFAEGRIKGSGLYVSTLSAKYNSQSADLTWVCIFCKLRSHCENGLGGEPSGDLYGPYILTIPKAEDLDRKVPSDKEVAAEQKKKGGGIQQSLRAVGTADLFVKEFTKKNKKNNSLIEDLSGEREVWVHEMCAVWAPGVLLVGPHLIGLGDAIASASVSKCTRCGEYGACIGCVVRNCSGRSHYGCALAANWDLDFDNFIATCPVHTQKRLKLLGVRSA</sequence>
<feature type="compositionally biased region" description="Polar residues" evidence="5">
    <location>
        <begin position="15"/>
        <end position="24"/>
    </location>
</feature>
<accession>A0A8I6SV38</accession>
<dbReference type="InterPro" id="IPR052440">
    <property type="entry name" value="Trans_Reg/Chrom_Remod"/>
</dbReference>
<evidence type="ECO:0000313" key="8">
    <source>
        <dbReference type="Proteomes" id="UP000494040"/>
    </source>
</evidence>
<evidence type="ECO:0000256" key="3">
    <source>
        <dbReference type="ARBA" id="ARBA00022771"/>
    </source>
</evidence>